<reference evidence="2" key="1">
    <citation type="submission" date="2015-07" db="EMBL/GenBank/DDBJ databases">
        <title>Draft Genome Sequences of Anaerolinea thermolimosa IMO-1, Bellilinea caldifistulae GOMI-1, Leptolinea tardivitalis YMTK-2, Levilinea saccharolytica KIBI-1,Longilinea arvoryzae KOME-1, Previously Described as Members of the Anaerolineaceae (Chloroflexi).</title>
        <authorList>
            <person name="Sekiguchi Y."/>
            <person name="Ohashi A."/>
            <person name="Matsuura N."/>
            <person name="Tourlousse M.D."/>
        </authorList>
    </citation>
    <scope>NUCLEOTIDE SEQUENCE [LARGE SCALE GENOMIC DNA]</scope>
    <source>
        <strain evidence="2">KOME-1</strain>
    </source>
</reference>
<dbReference type="OrthoDB" id="166025at2"/>
<dbReference type="STRING" id="360412.LARV_01800"/>
<dbReference type="AlphaFoldDB" id="A0A0S7BIA6"/>
<keyword evidence="1" id="KW-0812">Transmembrane</keyword>
<accession>A0A0S7BIA6</accession>
<feature type="transmembrane region" description="Helical" evidence="1">
    <location>
        <begin position="12"/>
        <end position="37"/>
    </location>
</feature>
<name>A0A0S7BIA6_9CHLR</name>
<dbReference type="RefSeq" id="WP_075073330.1">
    <property type="nucleotide sequence ID" value="NZ_DF967972.1"/>
</dbReference>
<gene>
    <name evidence="2" type="ORF">LARV_01800</name>
</gene>
<evidence type="ECO:0000313" key="3">
    <source>
        <dbReference type="Proteomes" id="UP000055060"/>
    </source>
</evidence>
<organism evidence="2">
    <name type="scientific">Longilinea arvoryzae</name>
    <dbReference type="NCBI Taxonomy" id="360412"/>
    <lineage>
        <taxon>Bacteria</taxon>
        <taxon>Bacillati</taxon>
        <taxon>Chloroflexota</taxon>
        <taxon>Anaerolineae</taxon>
        <taxon>Anaerolineales</taxon>
        <taxon>Anaerolineaceae</taxon>
        <taxon>Longilinea</taxon>
    </lineage>
</organism>
<proteinExistence type="predicted"/>
<dbReference type="EMBL" id="DF967972">
    <property type="protein sequence ID" value="GAP14040.1"/>
    <property type="molecule type" value="Genomic_DNA"/>
</dbReference>
<evidence type="ECO:0000256" key="1">
    <source>
        <dbReference type="SAM" id="Phobius"/>
    </source>
</evidence>
<sequence>METGTSNPKNDLLWNVLTLAMVAAIVIVGILFLAVFVNPNSALNPFPPVTLPGVIIIPTETPGRPTFPPTWTATAAPVTATIAPPTAEVPAVSATPADGNAVAPTATKKPSSRGYSFSIQTDPASISSVLFRPEWGCDWMGLAGQVVDLKNSPATGIRVQVGGFLGENKVDLLSLTGTALQYGRAGYEFTLAEKPIASTGKLWVQLLDQSDLPLSDKIYFDTYDSCEQNLIIINFKQVR</sequence>
<dbReference type="Proteomes" id="UP000055060">
    <property type="component" value="Unassembled WGS sequence"/>
</dbReference>
<protein>
    <submittedName>
        <fullName evidence="2">Uncharacterized protein</fullName>
    </submittedName>
</protein>
<keyword evidence="1" id="KW-0472">Membrane</keyword>
<keyword evidence="1" id="KW-1133">Transmembrane helix</keyword>
<keyword evidence="3" id="KW-1185">Reference proteome</keyword>
<evidence type="ECO:0000313" key="2">
    <source>
        <dbReference type="EMBL" id="GAP14040.1"/>
    </source>
</evidence>